<keyword evidence="4" id="KW-0206">Cytoskeleton</keyword>
<evidence type="ECO:0000256" key="2">
    <source>
        <dbReference type="ARBA" id="ARBA00022490"/>
    </source>
</evidence>
<dbReference type="AlphaFoldDB" id="A0A836H583"/>
<reference evidence="7" key="1">
    <citation type="journal article" date="2021" name="Microbiol. Resour. Announc.">
        <title>LGAAP: Leishmaniinae Genome Assembly and Annotation Pipeline.</title>
        <authorList>
            <person name="Almutairi H."/>
            <person name="Urbaniak M.D."/>
            <person name="Bates M.D."/>
            <person name="Jariyapan N."/>
            <person name="Kwakye-Nuako G."/>
            <person name="Thomaz-Soccol V."/>
            <person name="Al-Salem W.S."/>
            <person name="Dillon R.J."/>
            <person name="Bates P.A."/>
            <person name="Gatherer D."/>
        </authorList>
    </citation>
    <scope>NUCLEOTIDE SEQUENCE [LARGE SCALE GENOMIC DNA]</scope>
</reference>
<evidence type="ECO:0000313" key="6">
    <source>
        <dbReference type="EMBL" id="KAG5485019.1"/>
    </source>
</evidence>
<accession>A0A836H583</accession>
<comment type="caution">
    <text evidence="6">The sequence shown here is derived from an EMBL/GenBank/DDBJ whole genome shotgun (WGS) entry which is preliminary data.</text>
</comment>
<name>A0A836H583_9TRYP</name>
<evidence type="ECO:0000256" key="3">
    <source>
        <dbReference type="ARBA" id="ARBA00023203"/>
    </source>
</evidence>
<dbReference type="EMBL" id="JAFEUZ010000010">
    <property type="protein sequence ID" value="KAG5485019.1"/>
    <property type="molecule type" value="Genomic_DNA"/>
</dbReference>
<comment type="subcellular location">
    <subcellularLocation>
        <location evidence="1">Cytoplasm</location>
        <location evidence="1">Cytoskeleton</location>
    </subcellularLocation>
</comment>
<dbReference type="GO" id="GO:0030041">
    <property type="term" value="P:actin filament polymerization"/>
    <property type="evidence" value="ECO:0007669"/>
    <property type="project" value="InterPro"/>
</dbReference>
<reference evidence="7" key="2">
    <citation type="journal article" date="2021" name="Sci. Data">
        <title>Chromosome-scale genome sequencing, assembly and annotation of six genomes from subfamily Leishmaniinae.</title>
        <authorList>
            <person name="Almutairi H."/>
            <person name="Urbaniak M.D."/>
            <person name="Bates M.D."/>
            <person name="Jariyapan N."/>
            <person name="Kwakye-Nuako G."/>
            <person name="Thomaz Soccol V."/>
            <person name="Al-Salem W.S."/>
            <person name="Dillon R.J."/>
            <person name="Bates P.A."/>
            <person name="Gatherer D."/>
        </authorList>
    </citation>
    <scope>NUCLEOTIDE SEQUENCE [LARGE SCALE GENOMIC DNA]</scope>
</reference>
<keyword evidence="2" id="KW-0963">Cytoplasm</keyword>
<evidence type="ECO:0008006" key="8">
    <source>
        <dbReference type="Google" id="ProtNLM"/>
    </source>
</evidence>
<protein>
    <recommendedName>
        <fullName evidence="8">ARP2/3 complex subunit</fullName>
    </recommendedName>
</protein>
<evidence type="ECO:0000256" key="4">
    <source>
        <dbReference type="ARBA" id="ARBA00023212"/>
    </source>
</evidence>
<dbReference type="KEGG" id="lmat:92516999"/>
<dbReference type="InterPro" id="IPR034666">
    <property type="entry name" value="ARPC2/4"/>
</dbReference>
<keyword evidence="3" id="KW-0009">Actin-binding</keyword>
<dbReference type="OrthoDB" id="260249at2759"/>
<dbReference type="GO" id="GO:0034314">
    <property type="term" value="P:Arp2/3 complex-mediated actin nucleation"/>
    <property type="evidence" value="ECO:0007669"/>
    <property type="project" value="InterPro"/>
</dbReference>
<dbReference type="GeneID" id="92516999"/>
<dbReference type="Proteomes" id="UP000673552">
    <property type="component" value="Unassembled WGS sequence"/>
</dbReference>
<organism evidence="6 7">
    <name type="scientific">Leishmania martiniquensis</name>
    <dbReference type="NCBI Taxonomy" id="1580590"/>
    <lineage>
        <taxon>Eukaryota</taxon>
        <taxon>Discoba</taxon>
        <taxon>Euglenozoa</taxon>
        <taxon>Kinetoplastea</taxon>
        <taxon>Metakinetoplastina</taxon>
        <taxon>Trypanosomatida</taxon>
        <taxon>Trypanosomatidae</taxon>
        <taxon>Leishmaniinae</taxon>
        <taxon>Leishmania</taxon>
    </lineage>
</organism>
<evidence type="ECO:0000313" key="7">
    <source>
        <dbReference type="Proteomes" id="UP000673552"/>
    </source>
</evidence>
<feature type="compositionally biased region" description="Basic and acidic residues" evidence="5">
    <location>
        <begin position="83"/>
        <end position="104"/>
    </location>
</feature>
<feature type="region of interest" description="Disordered" evidence="5">
    <location>
        <begin position="61"/>
        <end position="122"/>
    </location>
</feature>
<dbReference type="RefSeq" id="XP_067180691.1">
    <property type="nucleotide sequence ID" value="XM_067324487.1"/>
</dbReference>
<sequence length="415" mass="44286">MMTGRTRPPNTSPLPALMAALELFEGKPHTVSSTHPAPSHLLHTFAGCTYELATLQKKGSMEAAAERRSPPLVGHSATALAKEVVRRRSSNDRDTESSHSHDPRQAGVGASAAAESERLPTTTSYPPMSIRLVCPIPYAQLNQFNNLADVLGTALRQVAPHCVYGLLSPSETGATSAIAELPPSVGLCIPAGVPPRERAAAVAFAADLSIRILQPVVEGLLERSGATQQQESVLLLPRMGSTMETAGSQPAKHTGAIFSAEALFATATPTPVAPVSPGRSSSAQAALAPWYAGTVSLTVCVGTDDEGDAALIRRYLAAFAEVERAPVLLLVRESPEPPSGVSVAAGTTVRAEHSYVWWCTLVFAPHQITSPASLHRGLRWARELRPTVLFHVHQERMAMHAELRQQLRQYAAHFQ</sequence>
<dbReference type="SUPFAM" id="SSF69645">
    <property type="entry name" value="Arp2/3 complex subunits"/>
    <property type="match status" value="1"/>
</dbReference>
<evidence type="ECO:0000256" key="1">
    <source>
        <dbReference type="ARBA" id="ARBA00004245"/>
    </source>
</evidence>
<gene>
    <name evidence="6" type="ORF">LSCM1_07099</name>
</gene>
<dbReference type="GO" id="GO:0005885">
    <property type="term" value="C:Arp2/3 protein complex"/>
    <property type="evidence" value="ECO:0007669"/>
    <property type="project" value="InterPro"/>
</dbReference>
<proteinExistence type="predicted"/>
<evidence type="ECO:0000256" key="5">
    <source>
        <dbReference type="SAM" id="MobiDB-lite"/>
    </source>
</evidence>
<dbReference type="GO" id="GO:0003779">
    <property type="term" value="F:actin binding"/>
    <property type="evidence" value="ECO:0007669"/>
    <property type="project" value="UniProtKB-KW"/>
</dbReference>
<keyword evidence="7" id="KW-1185">Reference proteome</keyword>